<gene>
    <name evidence="1" type="ORF">FNH06_14415</name>
</gene>
<dbReference type="PANTHER" id="PTHR31793">
    <property type="entry name" value="4-HYDROXYBENZOYL-COA THIOESTERASE FAMILY MEMBER"/>
    <property type="match status" value="1"/>
</dbReference>
<sequence>MYVAMVRPRWSDMDVFGHINHARMVTLLEEARVPLLFGEASEQGLAEFAKGMVVVKLSVHYQAPIVVDGQDIRVEVSMRDLKFASATLDYKVHSGPSADDRVAVVADTVLAPYDVETGRPRRFTEQEREFLRNRLAVGADD</sequence>
<reference evidence="1 2" key="1">
    <citation type="submission" date="2019-07" db="EMBL/GenBank/DDBJ databases">
        <title>New species of Amycolatopsis and Streptomyces.</title>
        <authorList>
            <person name="Duangmal K."/>
            <person name="Teo W.F.A."/>
            <person name="Lipun K."/>
        </authorList>
    </citation>
    <scope>NUCLEOTIDE SEQUENCE [LARGE SCALE GENOMIC DNA]</scope>
    <source>
        <strain evidence="1 2">JCM 30562</strain>
    </source>
</reference>
<proteinExistence type="predicted"/>
<dbReference type="Gene3D" id="3.10.129.10">
    <property type="entry name" value="Hotdog Thioesterase"/>
    <property type="match status" value="1"/>
</dbReference>
<protein>
    <submittedName>
        <fullName evidence="1">Acyl-CoA thioesterase</fullName>
    </submittedName>
</protein>
<dbReference type="PANTHER" id="PTHR31793:SF24">
    <property type="entry name" value="LONG-CHAIN ACYL-COA THIOESTERASE FADM"/>
    <property type="match status" value="1"/>
</dbReference>
<dbReference type="RefSeq" id="WP_144638488.1">
    <property type="nucleotide sequence ID" value="NZ_BNAX01000002.1"/>
</dbReference>
<dbReference type="Proteomes" id="UP000318578">
    <property type="component" value="Unassembled WGS sequence"/>
</dbReference>
<dbReference type="InterPro" id="IPR029069">
    <property type="entry name" value="HotDog_dom_sf"/>
</dbReference>
<comment type="caution">
    <text evidence="1">The sequence shown here is derived from an EMBL/GenBank/DDBJ whole genome shotgun (WGS) entry which is preliminary data.</text>
</comment>
<dbReference type="EMBL" id="VJZA01000020">
    <property type="protein sequence ID" value="TVT22157.1"/>
    <property type="molecule type" value="Genomic_DNA"/>
</dbReference>
<dbReference type="AlphaFoldDB" id="A0A558AD19"/>
<organism evidence="1 2">
    <name type="scientific">Amycolatopsis acidiphila</name>
    <dbReference type="NCBI Taxonomy" id="715473"/>
    <lineage>
        <taxon>Bacteria</taxon>
        <taxon>Bacillati</taxon>
        <taxon>Actinomycetota</taxon>
        <taxon>Actinomycetes</taxon>
        <taxon>Pseudonocardiales</taxon>
        <taxon>Pseudonocardiaceae</taxon>
        <taxon>Amycolatopsis</taxon>
    </lineage>
</organism>
<dbReference type="Pfam" id="PF13279">
    <property type="entry name" value="4HBT_2"/>
    <property type="match status" value="1"/>
</dbReference>
<dbReference type="GO" id="GO:0047617">
    <property type="term" value="F:fatty acyl-CoA hydrolase activity"/>
    <property type="evidence" value="ECO:0007669"/>
    <property type="project" value="TreeGrafter"/>
</dbReference>
<keyword evidence="2" id="KW-1185">Reference proteome</keyword>
<dbReference type="OrthoDB" id="9799036at2"/>
<dbReference type="SUPFAM" id="SSF54637">
    <property type="entry name" value="Thioesterase/thiol ester dehydrase-isomerase"/>
    <property type="match status" value="1"/>
</dbReference>
<evidence type="ECO:0000313" key="2">
    <source>
        <dbReference type="Proteomes" id="UP000318578"/>
    </source>
</evidence>
<evidence type="ECO:0000313" key="1">
    <source>
        <dbReference type="EMBL" id="TVT22157.1"/>
    </source>
</evidence>
<name>A0A558AD19_9PSEU</name>
<dbReference type="InterPro" id="IPR050563">
    <property type="entry name" value="4-hydroxybenzoyl-CoA_TE"/>
</dbReference>
<dbReference type="CDD" id="cd00586">
    <property type="entry name" value="4HBT"/>
    <property type="match status" value="1"/>
</dbReference>
<accession>A0A558AD19</accession>